<dbReference type="EMBL" id="CP036402">
    <property type="protein sequence ID" value="QBI18892.1"/>
    <property type="molecule type" value="Genomic_DNA"/>
</dbReference>
<dbReference type="AlphaFoldDB" id="A0A411YCK3"/>
<dbReference type="Gene3D" id="3.30.565.60">
    <property type="match status" value="1"/>
</dbReference>
<dbReference type="PANTHER" id="PTHR30595">
    <property type="entry name" value="GLPR-RELATED TRANSCRIPTIONAL REPRESSOR"/>
    <property type="match status" value="1"/>
</dbReference>
<dbReference type="InterPro" id="IPR038475">
    <property type="entry name" value="RecG_C_sf"/>
</dbReference>
<keyword evidence="2" id="KW-1185">Reference proteome</keyword>
<name>A0A411YCK3_9ACTN</name>
<gene>
    <name evidence="1" type="ORF">ER308_04580</name>
</gene>
<dbReference type="Proteomes" id="UP000291469">
    <property type="component" value="Chromosome"/>
</dbReference>
<dbReference type="Pfam" id="PF13749">
    <property type="entry name" value="HATPase_c_4"/>
    <property type="match status" value="1"/>
</dbReference>
<organism evidence="1 2">
    <name type="scientific">Egibacter rhizosphaerae</name>
    <dbReference type="NCBI Taxonomy" id="1670831"/>
    <lineage>
        <taxon>Bacteria</taxon>
        <taxon>Bacillati</taxon>
        <taxon>Actinomycetota</taxon>
        <taxon>Nitriliruptoria</taxon>
        <taxon>Egibacterales</taxon>
        <taxon>Egibacteraceae</taxon>
        <taxon>Egibacter</taxon>
    </lineage>
</organism>
<sequence length="266" mass="29924">MGRDKRDLDGFEMERLLHERSLHHAYDESPVPDASLEDLDHGILERVFPTREESDSLRVLRNSRVVAAEAPTRPTIAGLVAFGSQPDAHLPQAVIRAVVYRGSQMDGDVVDEHDLDGPGGQQVDRAVELVGRHMRRGSSKDVGREDRPQFDLGAVMEAVVNAVAHRDYAVVGSRIRLLEFDDRLEIASPGGLPNTLDVESMRYRQYTRNQLLVTFLSKLTTAQGRRYIEERGEGVERIVQRSTELSGREPEFHQDGHELRLTIWGA</sequence>
<proteinExistence type="predicted"/>
<protein>
    <submittedName>
        <fullName evidence="1">Uncharacterized protein</fullName>
    </submittedName>
</protein>
<reference evidence="1 2" key="1">
    <citation type="submission" date="2019-01" db="EMBL/GenBank/DDBJ databases">
        <title>Egibacter rhizosphaerae EGI 80759T.</title>
        <authorList>
            <person name="Chen D.-D."/>
            <person name="Tian Y."/>
            <person name="Jiao J.-Y."/>
            <person name="Zhang X.-T."/>
            <person name="Zhang Y.-G."/>
            <person name="Zhang Y."/>
            <person name="Xiao M."/>
            <person name="Shu W.-S."/>
            <person name="Li W.-J."/>
        </authorList>
    </citation>
    <scope>NUCLEOTIDE SEQUENCE [LARGE SCALE GENOMIC DNA]</scope>
    <source>
        <strain evidence="1 2">EGI 80759</strain>
    </source>
</reference>
<evidence type="ECO:0000313" key="2">
    <source>
        <dbReference type="Proteomes" id="UP000291469"/>
    </source>
</evidence>
<dbReference type="KEGG" id="erz:ER308_04580"/>
<dbReference type="OrthoDB" id="9805115at2"/>
<evidence type="ECO:0000313" key="1">
    <source>
        <dbReference type="EMBL" id="QBI18892.1"/>
    </source>
</evidence>
<accession>A0A411YCK3</accession>
<dbReference type="PANTHER" id="PTHR30595:SF6">
    <property type="entry name" value="SCHLAFEN ALBA-2 DOMAIN-CONTAINING PROTEIN"/>
    <property type="match status" value="1"/>
</dbReference>
<dbReference type="RefSeq" id="WP_131153889.1">
    <property type="nucleotide sequence ID" value="NZ_CP036402.1"/>
</dbReference>